<feature type="region of interest" description="Disordered" evidence="1">
    <location>
        <begin position="322"/>
        <end position="342"/>
    </location>
</feature>
<dbReference type="EMBL" id="MCFL01000058">
    <property type="protein sequence ID" value="ORZ31561.1"/>
    <property type="molecule type" value="Genomic_DNA"/>
</dbReference>
<organism evidence="2 3">
    <name type="scientific">Catenaria anguillulae PL171</name>
    <dbReference type="NCBI Taxonomy" id="765915"/>
    <lineage>
        <taxon>Eukaryota</taxon>
        <taxon>Fungi</taxon>
        <taxon>Fungi incertae sedis</taxon>
        <taxon>Blastocladiomycota</taxon>
        <taxon>Blastocladiomycetes</taxon>
        <taxon>Blastocladiales</taxon>
        <taxon>Catenariaceae</taxon>
        <taxon>Catenaria</taxon>
    </lineage>
</organism>
<comment type="caution">
    <text evidence="2">The sequence shown here is derived from an EMBL/GenBank/DDBJ whole genome shotgun (WGS) entry which is preliminary data.</text>
</comment>
<name>A0A1Y2HCB3_9FUNG</name>
<evidence type="ECO:0000313" key="2">
    <source>
        <dbReference type="EMBL" id="ORZ31561.1"/>
    </source>
</evidence>
<proteinExistence type="predicted"/>
<accession>A0A1Y2HCB3</accession>
<gene>
    <name evidence="2" type="ORF">BCR44DRAFT_1442013</name>
</gene>
<evidence type="ECO:0000256" key="1">
    <source>
        <dbReference type="SAM" id="MobiDB-lite"/>
    </source>
</evidence>
<dbReference type="AlphaFoldDB" id="A0A1Y2HCB3"/>
<protein>
    <submittedName>
        <fullName evidence="2">Uncharacterized protein</fullName>
    </submittedName>
</protein>
<dbReference type="Proteomes" id="UP000193411">
    <property type="component" value="Unassembled WGS sequence"/>
</dbReference>
<keyword evidence="3" id="KW-1185">Reference proteome</keyword>
<evidence type="ECO:0000313" key="3">
    <source>
        <dbReference type="Proteomes" id="UP000193411"/>
    </source>
</evidence>
<sequence>MDAAFAAGSGTQRAGKWDMDLVAEVSQRLLALMVPLCSIDVDKCAWLIATRARPLVLAAHKSLADTQFQAPFRMALAEMDPSPVTGPLLRECLLDLAKMAGDGGVEATDSAALRFVMRHGQACSRADMEAWVEVCQAFLLIRTEAHVWEAMGQPESALARLLEASSPQDPDQAPLYLSHAVALCRRIGSEELWVQLVQSLLNSPSSPLSASPRPSRAWSATNASTNPRFCSLRIVAGSTFREPWTRGIPFHVRSAARFCTCTRTACWRQLSQQVPTSSVRGRVGTWSIRSACALVPRPPNNVQSARTTVRHSCMWPRSWASDRPAANADHPGCQQAKGRKGKGKARAGIAVGIDQGGSPFASVTHHLQHRQVAAPVAMVCRPFALPSAGLPEPVDGAAAGGTGGGETVMDRVQEEERFGVPEFYRPRPPEWHAMLKAMLHQVEDEDDDY</sequence>
<reference evidence="2 3" key="1">
    <citation type="submission" date="2016-07" db="EMBL/GenBank/DDBJ databases">
        <title>Pervasive Adenine N6-methylation of Active Genes in Fungi.</title>
        <authorList>
            <consortium name="DOE Joint Genome Institute"/>
            <person name="Mondo S.J."/>
            <person name="Dannebaum R.O."/>
            <person name="Kuo R.C."/>
            <person name="Labutti K."/>
            <person name="Haridas S."/>
            <person name="Kuo A."/>
            <person name="Salamov A."/>
            <person name="Ahrendt S.R."/>
            <person name="Lipzen A."/>
            <person name="Sullivan W."/>
            <person name="Andreopoulos W.B."/>
            <person name="Clum A."/>
            <person name="Lindquist E."/>
            <person name="Daum C."/>
            <person name="Ramamoorthy G.K."/>
            <person name="Gryganskyi A."/>
            <person name="Culley D."/>
            <person name="Magnuson J.K."/>
            <person name="James T.Y."/>
            <person name="O'Malley M.A."/>
            <person name="Stajich J.E."/>
            <person name="Spatafora J.W."/>
            <person name="Visel A."/>
            <person name="Grigoriev I.V."/>
        </authorList>
    </citation>
    <scope>NUCLEOTIDE SEQUENCE [LARGE SCALE GENOMIC DNA]</scope>
    <source>
        <strain evidence="2 3">PL171</strain>
    </source>
</reference>